<dbReference type="InterPro" id="IPR050712">
    <property type="entry name" value="NAD(P)H-dep_reductase"/>
</dbReference>
<keyword evidence="3" id="KW-0560">Oxidoreductase</keyword>
<keyword evidence="4" id="KW-1185">Reference proteome</keyword>
<proteinExistence type="inferred from homology"/>
<comment type="caution">
    <text evidence="3">The sequence shown here is derived from an EMBL/GenBank/DDBJ whole genome shotgun (WGS) entry which is preliminary data.</text>
</comment>
<dbReference type="EMBL" id="CAJVCE010000009">
    <property type="protein sequence ID" value="CAG7644823.1"/>
    <property type="molecule type" value="Genomic_DNA"/>
</dbReference>
<comment type="similarity">
    <text evidence="1">Belongs to the azoreductase type 2 family.</text>
</comment>
<dbReference type="GO" id="GO:0016491">
    <property type="term" value="F:oxidoreductase activity"/>
    <property type="evidence" value="ECO:0007669"/>
    <property type="project" value="UniProtKB-KW"/>
</dbReference>
<dbReference type="InterPro" id="IPR005025">
    <property type="entry name" value="FMN_Rdtase-like_dom"/>
</dbReference>
<accession>A0ABM8VIZ9</accession>
<dbReference type="Pfam" id="PF03358">
    <property type="entry name" value="FMN_red"/>
    <property type="match status" value="1"/>
</dbReference>
<evidence type="ECO:0000259" key="2">
    <source>
        <dbReference type="Pfam" id="PF03358"/>
    </source>
</evidence>
<protein>
    <submittedName>
        <fullName evidence="3">NAD(P)H-dependent FMN reductase</fullName>
        <ecNumber evidence="3">1.-.-.-</ecNumber>
    </submittedName>
</protein>
<organism evidence="3 4">
    <name type="scientific">Paenibacillus allorhizosphaerae</name>
    <dbReference type="NCBI Taxonomy" id="2849866"/>
    <lineage>
        <taxon>Bacteria</taxon>
        <taxon>Bacillati</taxon>
        <taxon>Bacillota</taxon>
        <taxon>Bacilli</taxon>
        <taxon>Bacillales</taxon>
        <taxon>Paenibacillaceae</taxon>
        <taxon>Paenibacillus</taxon>
    </lineage>
</organism>
<dbReference type="Proteomes" id="UP000730618">
    <property type="component" value="Unassembled WGS sequence"/>
</dbReference>
<dbReference type="PANTHER" id="PTHR30543">
    <property type="entry name" value="CHROMATE REDUCTASE"/>
    <property type="match status" value="1"/>
</dbReference>
<name>A0ABM8VIZ9_9BACL</name>
<evidence type="ECO:0000256" key="1">
    <source>
        <dbReference type="ARBA" id="ARBA00009428"/>
    </source>
</evidence>
<sequence length="184" mass="18912">MNENTTFRILAISGSLRNRSSNTFLLRAAAELAPGNMIVTMYEGLGGIPPFNPDIDGDEPPASVAILRAQLQAADGVLICTPEYAGGVPGVLKNALDWIVSSGELMNKPAAVISASPSMTGGAKALESLLLTLKIMSAAIVDGGTVAVPLVSAKLNAAGELTDDATAQQLQILLDALAQKAKID</sequence>
<feature type="domain" description="NADPH-dependent FMN reductase-like" evidence="2">
    <location>
        <begin position="8"/>
        <end position="149"/>
    </location>
</feature>
<gene>
    <name evidence="3" type="ORF">PAECIP111802_03358</name>
</gene>
<dbReference type="RefSeq" id="WP_218099679.1">
    <property type="nucleotide sequence ID" value="NZ_CAJVCE010000009.1"/>
</dbReference>
<reference evidence="3 4" key="1">
    <citation type="submission" date="2021-06" db="EMBL/GenBank/DDBJ databases">
        <authorList>
            <person name="Criscuolo A."/>
        </authorList>
    </citation>
    <scope>NUCLEOTIDE SEQUENCE [LARGE SCALE GENOMIC DNA]</scope>
    <source>
        <strain evidence="4">CIP 111802</strain>
    </source>
</reference>
<evidence type="ECO:0000313" key="4">
    <source>
        <dbReference type="Proteomes" id="UP000730618"/>
    </source>
</evidence>
<evidence type="ECO:0000313" key="3">
    <source>
        <dbReference type="EMBL" id="CAG7644823.1"/>
    </source>
</evidence>
<dbReference type="PANTHER" id="PTHR30543:SF21">
    <property type="entry name" value="NAD(P)H-DEPENDENT FMN REDUCTASE LOT6"/>
    <property type="match status" value="1"/>
</dbReference>
<dbReference type="EC" id="1.-.-.-" evidence="3"/>